<keyword evidence="2" id="KW-1185">Reference proteome</keyword>
<comment type="caution">
    <text evidence="1">The sequence shown here is derived from an EMBL/GenBank/DDBJ whole genome shotgun (WGS) entry which is preliminary data.</text>
</comment>
<accession>A0A1U7LPW2</accession>
<name>A0A1U7LPW2_NEOID</name>
<dbReference type="EMBL" id="LXFE01000706">
    <property type="protein sequence ID" value="OLL24623.1"/>
    <property type="molecule type" value="Genomic_DNA"/>
</dbReference>
<reference evidence="1 2" key="1">
    <citation type="submission" date="2016-04" db="EMBL/GenBank/DDBJ databases">
        <title>Evolutionary innovation and constraint leading to complex multicellularity in the Ascomycota.</title>
        <authorList>
            <person name="Cisse O."/>
            <person name="Nguyen A."/>
            <person name="Hewitt D.A."/>
            <person name="Jedd G."/>
            <person name="Stajich J.E."/>
        </authorList>
    </citation>
    <scope>NUCLEOTIDE SEQUENCE [LARGE SCALE GENOMIC DNA]</scope>
    <source>
        <strain evidence="1 2">DAH-3</strain>
    </source>
</reference>
<dbReference type="AlphaFoldDB" id="A0A1U7LPW2"/>
<organism evidence="1 2">
    <name type="scientific">Neolecta irregularis (strain DAH-3)</name>
    <dbReference type="NCBI Taxonomy" id="1198029"/>
    <lineage>
        <taxon>Eukaryota</taxon>
        <taxon>Fungi</taxon>
        <taxon>Dikarya</taxon>
        <taxon>Ascomycota</taxon>
        <taxon>Taphrinomycotina</taxon>
        <taxon>Neolectales</taxon>
        <taxon>Neolectaceae</taxon>
        <taxon>Neolecta</taxon>
    </lineage>
</organism>
<proteinExistence type="predicted"/>
<dbReference type="Proteomes" id="UP000186594">
    <property type="component" value="Unassembled WGS sequence"/>
</dbReference>
<evidence type="ECO:0000313" key="2">
    <source>
        <dbReference type="Proteomes" id="UP000186594"/>
    </source>
</evidence>
<gene>
    <name evidence="1" type="ORF">NEOLI_004308</name>
</gene>
<evidence type="ECO:0000313" key="1">
    <source>
        <dbReference type="EMBL" id="OLL24623.1"/>
    </source>
</evidence>
<sequence>MEHTTCRVSPLVTGFPKRPRSLDLSNAKRNSLFLTRDTSLLTPPPSSLKVAAGFGTFQPLPMTPASATHLPYIEDDLQTETQTVESLLVDPFAEDLKDVPLAYVRSRLAELGPRFLMNAESASCYIRAVPSSTSFVVRVVPSSGAAPFFISSSHKTEESSSQCSSPLLPIHVEYASLNTPILHSLLLSGHVKRGDILEIPLPYPEMWIAAVGWIYTRRFAPWPNMEEDEVYEKVMEIVQFLGFME</sequence>
<protein>
    <submittedName>
        <fullName evidence="1">Uncharacterized protein</fullName>
    </submittedName>
</protein>
<dbReference type="OrthoDB" id="3492129at2759"/>